<name>A0A5J6V8K1_9MICO</name>
<reference evidence="5 6" key="1">
    <citation type="submission" date="2019-09" db="EMBL/GenBank/DDBJ databases">
        <title>Serinicoccus pratensis sp. nov., isolated from meadow soil.</title>
        <authorList>
            <person name="Zhang W."/>
        </authorList>
    </citation>
    <scope>NUCLEOTIDE SEQUENCE [LARGE SCALE GENOMIC DNA]</scope>
    <source>
        <strain evidence="5 6">W204</strain>
    </source>
</reference>
<comment type="similarity">
    <text evidence="1">Belongs to the bacterial solute-binding protein 8 family.</text>
</comment>
<dbReference type="OrthoDB" id="9797850at2"/>
<evidence type="ECO:0000256" key="2">
    <source>
        <dbReference type="SAM" id="MobiDB-lite"/>
    </source>
</evidence>
<accession>A0A5J6V8K1</accession>
<feature type="domain" description="Fe/B12 periplasmic-binding" evidence="4">
    <location>
        <begin position="71"/>
        <end position="341"/>
    </location>
</feature>
<gene>
    <name evidence="5" type="ORF">FY030_12800</name>
</gene>
<evidence type="ECO:0000313" key="5">
    <source>
        <dbReference type="EMBL" id="QFG69466.1"/>
    </source>
</evidence>
<evidence type="ECO:0000256" key="3">
    <source>
        <dbReference type="SAM" id="SignalP"/>
    </source>
</evidence>
<dbReference type="Pfam" id="PF01497">
    <property type="entry name" value="Peripla_BP_2"/>
    <property type="match status" value="1"/>
</dbReference>
<feature type="region of interest" description="Disordered" evidence="2">
    <location>
        <begin position="23"/>
        <end position="52"/>
    </location>
</feature>
<keyword evidence="6" id="KW-1185">Reference proteome</keyword>
<keyword evidence="3" id="KW-0732">Signal</keyword>
<dbReference type="RefSeq" id="WP_158061840.1">
    <property type="nucleotide sequence ID" value="NZ_CP044427.1"/>
</dbReference>
<evidence type="ECO:0000256" key="1">
    <source>
        <dbReference type="ARBA" id="ARBA00008814"/>
    </source>
</evidence>
<dbReference type="Proteomes" id="UP000326546">
    <property type="component" value="Chromosome"/>
</dbReference>
<feature type="chain" id="PRO_5023933914" evidence="3">
    <location>
        <begin position="24"/>
        <end position="341"/>
    </location>
</feature>
<organism evidence="5 6">
    <name type="scientific">Ornithinimicrobium pratense</name>
    <dbReference type="NCBI Taxonomy" id="2593973"/>
    <lineage>
        <taxon>Bacteria</taxon>
        <taxon>Bacillati</taxon>
        <taxon>Actinomycetota</taxon>
        <taxon>Actinomycetes</taxon>
        <taxon>Micrococcales</taxon>
        <taxon>Ornithinimicrobiaceae</taxon>
        <taxon>Ornithinimicrobium</taxon>
    </lineage>
</organism>
<dbReference type="SUPFAM" id="SSF53807">
    <property type="entry name" value="Helical backbone' metal receptor"/>
    <property type="match status" value="1"/>
</dbReference>
<dbReference type="PANTHER" id="PTHR30535">
    <property type="entry name" value="VITAMIN B12-BINDING PROTEIN"/>
    <property type="match status" value="1"/>
</dbReference>
<dbReference type="KEGG" id="serw:FY030_12800"/>
<dbReference type="EMBL" id="CP044427">
    <property type="protein sequence ID" value="QFG69466.1"/>
    <property type="molecule type" value="Genomic_DNA"/>
</dbReference>
<evidence type="ECO:0000259" key="4">
    <source>
        <dbReference type="PROSITE" id="PS50983"/>
    </source>
</evidence>
<dbReference type="InterPro" id="IPR002491">
    <property type="entry name" value="ABC_transptr_periplasmic_BD"/>
</dbReference>
<feature type="signal peptide" evidence="3">
    <location>
        <begin position="1"/>
        <end position="23"/>
    </location>
</feature>
<feature type="compositionally biased region" description="Polar residues" evidence="2">
    <location>
        <begin position="37"/>
        <end position="52"/>
    </location>
</feature>
<protein>
    <submittedName>
        <fullName evidence="5">ABC transporter substrate-binding protein</fullName>
    </submittedName>
</protein>
<dbReference type="InterPro" id="IPR050902">
    <property type="entry name" value="ABC_Transporter_SBP"/>
</dbReference>
<dbReference type="AlphaFoldDB" id="A0A5J6V8K1"/>
<dbReference type="PANTHER" id="PTHR30535:SF7">
    <property type="entry name" value="IRON(III) DICITRATE-BINDING PROTEIN"/>
    <property type="match status" value="1"/>
</dbReference>
<proteinExistence type="inferred from homology"/>
<dbReference type="PROSITE" id="PS50983">
    <property type="entry name" value="FE_B12_PBP"/>
    <property type="match status" value="1"/>
</dbReference>
<dbReference type="Gene3D" id="3.40.50.1980">
    <property type="entry name" value="Nitrogenase molybdenum iron protein domain"/>
    <property type="match status" value="2"/>
</dbReference>
<evidence type="ECO:0000313" key="6">
    <source>
        <dbReference type="Proteomes" id="UP000326546"/>
    </source>
</evidence>
<sequence>MNRRRHRVLPALALMSLPLTACAGAPDGQPEPAPDAGTTQEAEARQDPSSTFPVTVDNCGVEVTVAAPPERIVTLNQGATEVALALRLADQMAGTAYLDDEVAERFAEDYAQVPVLSTEYPTVEQFLAAEPDLAIASYSSAFGDNGVGTREELAGRGTATYVSPLTCPDESGLEPTFESVWTELREVGLLTGAADTAEDEVQDQQTAMEEIEATAAGEGLSILWYDSGDDTPLVGAGGGGPQLLMDAVGATNVFADLDGGWADGSWETGLAADPDVIVLADAAWSTAEDKRAYLESDPVLGQLSAVQDERYVVVPFSESTPGVRMVDGARGLSDQLHALNR</sequence>